<evidence type="ECO:0000313" key="2">
    <source>
        <dbReference type="Proteomes" id="UP001054837"/>
    </source>
</evidence>
<comment type="caution">
    <text evidence="1">The sequence shown here is derived from an EMBL/GenBank/DDBJ whole genome shotgun (WGS) entry which is preliminary data.</text>
</comment>
<dbReference type="AlphaFoldDB" id="A0AAV4TY74"/>
<name>A0AAV4TY74_9ARAC</name>
<protein>
    <submittedName>
        <fullName evidence="1">Uncharacterized protein</fullName>
    </submittedName>
</protein>
<sequence>MKKNPFPHLSLCQPVTLPLRIINNAYLPPHPNAFTLFPTECHLARAFPPPLKLPLTSKRRGILLKGSDWLQESQLISCVIVIMVLNSNGASWSEGLALEPRDISNC</sequence>
<keyword evidence="2" id="KW-1185">Reference proteome</keyword>
<organism evidence="1 2">
    <name type="scientific">Caerostris darwini</name>
    <dbReference type="NCBI Taxonomy" id="1538125"/>
    <lineage>
        <taxon>Eukaryota</taxon>
        <taxon>Metazoa</taxon>
        <taxon>Ecdysozoa</taxon>
        <taxon>Arthropoda</taxon>
        <taxon>Chelicerata</taxon>
        <taxon>Arachnida</taxon>
        <taxon>Araneae</taxon>
        <taxon>Araneomorphae</taxon>
        <taxon>Entelegynae</taxon>
        <taxon>Araneoidea</taxon>
        <taxon>Araneidae</taxon>
        <taxon>Caerostris</taxon>
    </lineage>
</organism>
<dbReference type="Proteomes" id="UP001054837">
    <property type="component" value="Unassembled WGS sequence"/>
</dbReference>
<reference evidence="1 2" key="1">
    <citation type="submission" date="2021-06" db="EMBL/GenBank/DDBJ databases">
        <title>Caerostris darwini draft genome.</title>
        <authorList>
            <person name="Kono N."/>
            <person name="Arakawa K."/>
        </authorList>
    </citation>
    <scope>NUCLEOTIDE SEQUENCE [LARGE SCALE GENOMIC DNA]</scope>
</reference>
<accession>A0AAV4TY74</accession>
<dbReference type="EMBL" id="BPLQ01010221">
    <property type="protein sequence ID" value="GIY49338.1"/>
    <property type="molecule type" value="Genomic_DNA"/>
</dbReference>
<gene>
    <name evidence="1" type="ORF">CDAR_600401</name>
</gene>
<evidence type="ECO:0000313" key="1">
    <source>
        <dbReference type="EMBL" id="GIY49338.1"/>
    </source>
</evidence>
<proteinExistence type="predicted"/>